<proteinExistence type="predicted"/>
<accession>A0ABR0DXR3</accession>
<feature type="region of interest" description="Disordered" evidence="1">
    <location>
        <begin position="404"/>
        <end position="522"/>
    </location>
</feature>
<feature type="compositionally biased region" description="Basic and acidic residues" evidence="1">
    <location>
        <begin position="178"/>
        <end position="187"/>
    </location>
</feature>
<dbReference type="Proteomes" id="UP001305779">
    <property type="component" value="Unassembled WGS sequence"/>
</dbReference>
<feature type="compositionally biased region" description="Polar residues" evidence="1">
    <location>
        <begin position="53"/>
        <end position="63"/>
    </location>
</feature>
<evidence type="ECO:0000256" key="1">
    <source>
        <dbReference type="SAM" id="MobiDB-lite"/>
    </source>
</evidence>
<evidence type="ECO:0000313" key="2">
    <source>
        <dbReference type="EMBL" id="KAK4493927.1"/>
    </source>
</evidence>
<gene>
    <name evidence="2" type="ORF">PRZ48_015113</name>
</gene>
<feature type="compositionally biased region" description="Basic and acidic residues" evidence="1">
    <location>
        <begin position="202"/>
        <end position="231"/>
    </location>
</feature>
<feature type="compositionally biased region" description="Polar residues" evidence="1">
    <location>
        <begin position="508"/>
        <end position="522"/>
    </location>
</feature>
<feature type="region of interest" description="Disordered" evidence="1">
    <location>
        <begin position="114"/>
        <end position="262"/>
    </location>
</feature>
<feature type="compositionally biased region" description="Polar residues" evidence="1">
    <location>
        <begin position="1"/>
        <end position="15"/>
    </location>
</feature>
<feature type="compositionally biased region" description="Basic and acidic residues" evidence="1">
    <location>
        <begin position="64"/>
        <end position="92"/>
    </location>
</feature>
<comment type="caution">
    <text evidence="2">The sequence shown here is derived from an EMBL/GenBank/DDBJ whole genome shotgun (WGS) entry which is preliminary data.</text>
</comment>
<feature type="region of interest" description="Disordered" evidence="1">
    <location>
        <begin position="1"/>
        <end position="92"/>
    </location>
</feature>
<dbReference type="EMBL" id="JAXOVC010000015">
    <property type="protein sequence ID" value="KAK4493927.1"/>
    <property type="molecule type" value="Genomic_DNA"/>
</dbReference>
<feature type="compositionally biased region" description="Acidic residues" evidence="1">
    <location>
        <begin position="127"/>
        <end position="136"/>
    </location>
</feature>
<keyword evidence="3" id="KW-1185">Reference proteome</keyword>
<feature type="compositionally biased region" description="Acidic residues" evidence="1">
    <location>
        <begin position="232"/>
        <end position="241"/>
    </location>
</feature>
<organism evidence="2 3">
    <name type="scientific">Zasmidium cellare</name>
    <name type="common">Wine cellar mold</name>
    <name type="synonym">Racodium cellare</name>
    <dbReference type="NCBI Taxonomy" id="395010"/>
    <lineage>
        <taxon>Eukaryota</taxon>
        <taxon>Fungi</taxon>
        <taxon>Dikarya</taxon>
        <taxon>Ascomycota</taxon>
        <taxon>Pezizomycotina</taxon>
        <taxon>Dothideomycetes</taxon>
        <taxon>Dothideomycetidae</taxon>
        <taxon>Mycosphaerellales</taxon>
        <taxon>Mycosphaerellaceae</taxon>
        <taxon>Zasmidium</taxon>
    </lineage>
</organism>
<feature type="compositionally biased region" description="Basic and acidic residues" evidence="1">
    <location>
        <begin position="404"/>
        <end position="414"/>
    </location>
</feature>
<feature type="compositionally biased region" description="Basic and acidic residues" evidence="1">
    <location>
        <begin position="250"/>
        <end position="259"/>
    </location>
</feature>
<sequence>MSTFKAPTPSNTFYEPQSHHSRASSLEEGSHTPVLRACRSTSLPADRPLKSAMANTSSASSPGSEEKHAHFDDQHLETEAIPRRSATDPWYGHERNIPILYLRRLSATPATEERTYLHEDEGLGQTEEQDTDEEPDLAGQDILDLEGDVSTPSDDSDDSKQSILDLEHDGVELEDNQEDRMKSESFRIEASQSPSHQSKVSKQNEEEAHHGPAHMLHEWSGEVDEMPRIDESDIQTDEDDEQGHTSSDPVKIEPKRRSSDTYARTLASSRAFGIRRISSMSEMLRLKGRLRVPALLSPKAAPACPAITACTIHIFEPPRLNTVYESPSELEGKQTAHTVQSDHGTVQMVWEEPANSASSSVATVLVDDSAGVAPADDIEDHVVPPSPRMERVKTKLSVWSWERELSDELDDRPPRLPLLDLNDERFRSGNRLSDHSPYSEAPPPPPNTARQSGQSSAKHSEPHSPAPELSDDSSEEDSPIELKLRPKSQTDLAKRSTTPEYLSVPPQRRSSLPASPSIARNLSSLGTDDIRFRSHRDSVEITHGHIKRHEEEGPINQELLNSRDSFDLTKSKMAGRHQYPRAPTPTIQRSRLVVMSPIADASPPASMARLGVEVEVGGDEQERHPDEHDNCPICDEHRPRWFESKHRKW</sequence>
<feature type="compositionally biased region" description="Acidic residues" evidence="1">
    <location>
        <begin position="469"/>
        <end position="479"/>
    </location>
</feature>
<evidence type="ECO:0000313" key="3">
    <source>
        <dbReference type="Proteomes" id="UP001305779"/>
    </source>
</evidence>
<reference evidence="2 3" key="1">
    <citation type="journal article" date="2023" name="G3 (Bethesda)">
        <title>A chromosome-level genome assembly of Zasmidium syzygii isolated from banana leaves.</title>
        <authorList>
            <person name="van Westerhoven A.C."/>
            <person name="Mehrabi R."/>
            <person name="Talebi R."/>
            <person name="Steentjes M.B.F."/>
            <person name="Corcolon B."/>
            <person name="Chong P.A."/>
            <person name="Kema G.H.J."/>
            <person name="Seidl M.F."/>
        </authorList>
    </citation>
    <scope>NUCLEOTIDE SEQUENCE [LARGE SCALE GENOMIC DNA]</scope>
    <source>
        <strain evidence="2 3">P124</strain>
    </source>
</reference>
<protein>
    <submittedName>
        <fullName evidence="2">Uncharacterized protein</fullName>
    </submittedName>
</protein>
<name>A0ABR0DXR3_ZASCE</name>
<feature type="compositionally biased region" description="Polar residues" evidence="1">
    <location>
        <begin position="487"/>
        <end position="500"/>
    </location>
</feature>
<feature type="compositionally biased region" description="Polar residues" evidence="1">
    <location>
        <begin position="448"/>
        <end position="457"/>
    </location>
</feature>
<feature type="compositionally biased region" description="Polar residues" evidence="1">
    <location>
        <begin position="190"/>
        <end position="201"/>
    </location>
</feature>